<dbReference type="Pfam" id="PF00059">
    <property type="entry name" value="Lectin_C"/>
    <property type="match status" value="1"/>
</dbReference>
<evidence type="ECO:0000313" key="5">
    <source>
        <dbReference type="Proteomes" id="UP000807504"/>
    </source>
</evidence>
<dbReference type="SMART" id="SM00034">
    <property type="entry name" value="CLECT"/>
    <property type="match status" value="1"/>
</dbReference>
<feature type="domain" description="WSC" evidence="3">
    <location>
        <begin position="171"/>
        <end position="283"/>
    </location>
</feature>
<evidence type="ECO:0000259" key="3">
    <source>
        <dbReference type="PROSITE" id="PS51212"/>
    </source>
</evidence>
<dbReference type="Proteomes" id="UP000807504">
    <property type="component" value="Unassembled WGS sequence"/>
</dbReference>
<dbReference type="EMBL" id="JABXBU010002230">
    <property type="protein sequence ID" value="KAF8766826.1"/>
    <property type="molecule type" value="Genomic_DNA"/>
</dbReference>
<dbReference type="SUPFAM" id="SSF56436">
    <property type="entry name" value="C-type lectin-like"/>
    <property type="match status" value="1"/>
</dbReference>
<evidence type="ECO:0000313" key="4">
    <source>
        <dbReference type="EMBL" id="KAF8766826.1"/>
    </source>
</evidence>
<dbReference type="PANTHER" id="PTHR22803">
    <property type="entry name" value="MANNOSE, PHOSPHOLIPASE, LECTIN RECEPTOR RELATED"/>
    <property type="match status" value="1"/>
</dbReference>
<feature type="domain" description="C-type lectin" evidence="2">
    <location>
        <begin position="44"/>
        <end position="166"/>
    </location>
</feature>
<dbReference type="Gene3D" id="3.10.100.10">
    <property type="entry name" value="Mannose-Binding Protein A, subunit A"/>
    <property type="match status" value="1"/>
</dbReference>
<name>A0A8T0E6C5_ARGBR</name>
<dbReference type="InterPro" id="IPR050111">
    <property type="entry name" value="C-type_lectin/snaclec_domain"/>
</dbReference>
<sequence length="299" mass="33886">MFKEYVGQDKLLKKRIFIFIIIFTAVEIADCAEKKTCEKPWRTFKNVCFMFSDTNTQKYEEAQAFCYKQGGFLASIRNSGEHGFIVKTIQGMGSSYQRVRWFIGLYQYEPKDNKAYRWLDGSVSGFRNWMTSQPNSVYERCAMLDGSNGFKWRDEVCNNRALFICRKDLDDSGSMNCFKGKPPPASILQKRGISVTECLEHCRGLGFPLAGLIPHNCFCLGKENLSNMKAASRLSCDGNCGNQHCGNKDFITIYNLTYYKDTAESCEDLSQLGFSSPSTYVTKVGDEEKLMNCFSGDGS</sequence>
<evidence type="ECO:0000259" key="2">
    <source>
        <dbReference type="PROSITE" id="PS50041"/>
    </source>
</evidence>
<dbReference type="AlphaFoldDB" id="A0A8T0E6C5"/>
<dbReference type="InterPro" id="IPR018378">
    <property type="entry name" value="C-type_lectin_CS"/>
</dbReference>
<dbReference type="PROSITE" id="PS00615">
    <property type="entry name" value="C_TYPE_LECTIN_1"/>
    <property type="match status" value="1"/>
</dbReference>
<accession>A0A8T0E6C5</accession>
<dbReference type="InterPro" id="IPR016186">
    <property type="entry name" value="C-type_lectin-like/link_sf"/>
</dbReference>
<keyword evidence="1" id="KW-1015">Disulfide bond</keyword>
<proteinExistence type="predicted"/>
<reference evidence="4" key="2">
    <citation type="submission" date="2020-06" db="EMBL/GenBank/DDBJ databases">
        <authorList>
            <person name="Sheffer M."/>
        </authorList>
    </citation>
    <scope>NUCLEOTIDE SEQUENCE</scope>
</reference>
<dbReference type="PROSITE" id="PS50041">
    <property type="entry name" value="C_TYPE_LECTIN_2"/>
    <property type="match status" value="1"/>
</dbReference>
<dbReference type="InterPro" id="IPR016187">
    <property type="entry name" value="CTDL_fold"/>
</dbReference>
<keyword evidence="5" id="KW-1185">Reference proteome</keyword>
<reference evidence="4" key="1">
    <citation type="journal article" date="2020" name="bioRxiv">
        <title>Chromosome-level reference genome of the European wasp spider Argiope bruennichi: a resource for studies on range expansion and evolutionary adaptation.</title>
        <authorList>
            <person name="Sheffer M.M."/>
            <person name="Hoppe A."/>
            <person name="Krehenwinkel H."/>
            <person name="Uhl G."/>
            <person name="Kuss A.W."/>
            <person name="Jensen L."/>
            <person name="Jensen C."/>
            <person name="Gillespie R.G."/>
            <person name="Hoff K.J."/>
            <person name="Prost S."/>
        </authorList>
    </citation>
    <scope>NUCLEOTIDE SEQUENCE</scope>
</reference>
<dbReference type="PROSITE" id="PS51212">
    <property type="entry name" value="WSC"/>
    <property type="match status" value="1"/>
</dbReference>
<gene>
    <name evidence="4" type="ORF">HNY73_019851</name>
</gene>
<organism evidence="4 5">
    <name type="scientific">Argiope bruennichi</name>
    <name type="common">Wasp spider</name>
    <name type="synonym">Aranea bruennichi</name>
    <dbReference type="NCBI Taxonomy" id="94029"/>
    <lineage>
        <taxon>Eukaryota</taxon>
        <taxon>Metazoa</taxon>
        <taxon>Ecdysozoa</taxon>
        <taxon>Arthropoda</taxon>
        <taxon>Chelicerata</taxon>
        <taxon>Arachnida</taxon>
        <taxon>Araneae</taxon>
        <taxon>Araneomorphae</taxon>
        <taxon>Entelegynae</taxon>
        <taxon>Araneoidea</taxon>
        <taxon>Araneidae</taxon>
        <taxon>Argiope</taxon>
    </lineage>
</organism>
<evidence type="ECO:0000256" key="1">
    <source>
        <dbReference type="ARBA" id="ARBA00023157"/>
    </source>
</evidence>
<dbReference type="InterPro" id="IPR002889">
    <property type="entry name" value="WSC_carb-bd"/>
</dbReference>
<protein>
    <submittedName>
        <fullName evidence="4">Collectin-12 like protein</fullName>
    </submittedName>
</protein>
<comment type="caution">
    <text evidence="4">The sequence shown here is derived from an EMBL/GenBank/DDBJ whole genome shotgun (WGS) entry which is preliminary data.</text>
</comment>
<dbReference type="InterPro" id="IPR001304">
    <property type="entry name" value="C-type_lectin-like"/>
</dbReference>